<reference evidence="2 3" key="1">
    <citation type="submission" date="2019-10" db="EMBL/GenBank/DDBJ databases">
        <title>Nonomuraea sp. nov., isolated from Phyllanthus amarus.</title>
        <authorList>
            <person name="Klykleung N."/>
            <person name="Tanasupawat S."/>
        </authorList>
    </citation>
    <scope>NUCLEOTIDE SEQUENCE [LARGE SCALE GENOMIC DNA]</scope>
    <source>
        <strain evidence="2 3">CR1-09</strain>
    </source>
</reference>
<feature type="transmembrane region" description="Helical" evidence="1">
    <location>
        <begin position="191"/>
        <end position="211"/>
    </location>
</feature>
<keyword evidence="3" id="KW-1185">Reference proteome</keyword>
<feature type="transmembrane region" description="Helical" evidence="1">
    <location>
        <begin position="297"/>
        <end position="317"/>
    </location>
</feature>
<sequence>MTALTGTWGLVRLILRRDRVLAPLWVLPLGLVPISYVASIDGLFPSAAGRQGYADLSAHNAGFVALYGRLQGSSLGELVAWRGGFIPVVAGLFCILTIIRHTRAEEDSGRRELLGSAVVGRHAPLAAALASVFAAGLVLCTVLALGMIGQGLPAAGSWAFGAELAVTGWVFAAVAAVAAQLTAGAGGARGIAIGVLAVAYVLRIVGDVGALDDGTPSWAGRLSPLEWVTWIRPYGADAWWPVALTAGVAVALALAAAALSARRDLGAGLLPPRLGPPAAGPALRSPLALAWRLHRGLLAGWAAGFAVLGVVLGYLAASVADLVPDAPQMAEVFARLGGAAGLVDDYLAATVNLFGLIASAYAVQATLKARAEETGGRAEAVLGTAVGRLRWLGGHLAFSLLGPAAILAAAGLAMGLAHGLNTGEAARQTSRLLAAAMVQLPAVWVLAGVTVALYGLLPRLTALGWGAPVFCLLIGMVGAAIGLDQWLLDVSPFTHVPRLPADRFGVVPLAALSAVAAALTAAGLAAFRRRDLPIP</sequence>
<feature type="transmembrane region" description="Helical" evidence="1">
    <location>
        <begin position="463"/>
        <end position="483"/>
    </location>
</feature>
<dbReference type="AlphaFoldDB" id="A0A5N6B3E4"/>
<keyword evidence="1" id="KW-1133">Transmembrane helix</keyword>
<dbReference type="Proteomes" id="UP000313066">
    <property type="component" value="Unassembled WGS sequence"/>
</dbReference>
<gene>
    <name evidence="2" type="ORF">FH610_040555</name>
</gene>
<feature type="transmembrane region" description="Helical" evidence="1">
    <location>
        <begin position="346"/>
        <end position="363"/>
    </location>
</feature>
<feature type="transmembrane region" description="Helical" evidence="1">
    <location>
        <begin position="238"/>
        <end position="259"/>
    </location>
</feature>
<protein>
    <submittedName>
        <fullName evidence="2">ABC transporter permease</fullName>
    </submittedName>
</protein>
<comment type="caution">
    <text evidence="2">The sequence shown here is derived from an EMBL/GenBank/DDBJ whole genome shotgun (WGS) entry which is preliminary data.</text>
</comment>
<evidence type="ECO:0000313" key="3">
    <source>
        <dbReference type="Proteomes" id="UP000313066"/>
    </source>
</evidence>
<organism evidence="2 3">
    <name type="scientific">Microbispora catharanthi</name>
    <dbReference type="NCBI Taxonomy" id="1712871"/>
    <lineage>
        <taxon>Bacteria</taxon>
        <taxon>Bacillati</taxon>
        <taxon>Actinomycetota</taxon>
        <taxon>Actinomycetes</taxon>
        <taxon>Streptosporangiales</taxon>
        <taxon>Streptosporangiaceae</taxon>
        <taxon>Microbispora</taxon>
    </lineage>
</organism>
<evidence type="ECO:0000256" key="1">
    <source>
        <dbReference type="SAM" id="Phobius"/>
    </source>
</evidence>
<feature type="transmembrane region" description="Helical" evidence="1">
    <location>
        <begin position="20"/>
        <end position="38"/>
    </location>
</feature>
<dbReference type="RefSeq" id="WP_139580556.1">
    <property type="nucleotide sequence ID" value="NZ_VDMA02000038.1"/>
</dbReference>
<feature type="transmembrane region" description="Helical" evidence="1">
    <location>
        <begin position="79"/>
        <end position="102"/>
    </location>
</feature>
<accession>A0A5N6B3E4</accession>
<keyword evidence="1" id="KW-0812">Transmembrane</keyword>
<feature type="transmembrane region" description="Helical" evidence="1">
    <location>
        <begin position="158"/>
        <end position="179"/>
    </location>
</feature>
<evidence type="ECO:0000313" key="2">
    <source>
        <dbReference type="EMBL" id="KAB8174519.1"/>
    </source>
</evidence>
<keyword evidence="1" id="KW-0472">Membrane</keyword>
<feature type="transmembrane region" description="Helical" evidence="1">
    <location>
        <begin position="123"/>
        <end position="146"/>
    </location>
</feature>
<feature type="transmembrane region" description="Helical" evidence="1">
    <location>
        <begin position="396"/>
        <end position="420"/>
    </location>
</feature>
<name>A0A5N6B3E4_9ACTN</name>
<proteinExistence type="predicted"/>
<feature type="transmembrane region" description="Helical" evidence="1">
    <location>
        <begin position="503"/>
        <end position="527"/>
    </location>
</feature>
<dbReference type="EMBL" id="VDMA02000038">
    <property type="protein sequence ID" value="KAB8174519.1"/>
    <property type="molecule type" value="Genomic_DNA"/>
</dbReference>
<feature type="transmembrane region" description="Helical" evidence="1">
    <location>
        <begin position="432"/>
        <end position="456"/>
    </location>
</feature>